<comment type="caution">
    <text evidence="1">The sequence shown here is derived from an EMBL/GenBank/DDBJ whole genome shotgun (WGS) entry which is preliminary data.</text>
</comment>
<evidence type="ECO:0000313" key="2">
    <source>
        <dbReference type="Proteomes" id="UP000054815"/>
    </source>
</evidence>
<dbReference type="AlphaFoldDB" id="A0A0V0YFY4"/>
<protein>
    <submittedName>
        <fullName evidence="1">Uncharacterized protein</fullName>
    </submittedName>
</protein>
<dbReference type="Proteomes" id="UP000054815">
    <property type="component" value="Unassembled WGS sequence"/>
</dbReference>
<evidence type="ECO:0000313" key="1">
    <source>
        <dbReference type="EMBL" id="KRX98935.1"/>
    </source>
</evidence>
<proteinExistence type="predicted"/>
<reference evidence="1 2" key="1">
    <citation type="submission" date="2015-01" db="EMBL/GenBank/DDBJ databases">
        <title>Evolution of Trichinella species and genotypes.</title>
        <authorList>
            <person name="Korhonen P.K."/>
            <person name="Edoardo P."/>
            <person name="Giuseppe L.R."/>
            <person name="Gasser R.B."/>
        </authorList>
    </citation>
    <scope>NUCLEOTIDE SEQUENCE [LARGE SCALE GENOMIC DNA]</scope>
    <source>
        <strain evidence="1">ISS141</strain>
    </source>
</reference>
<name>A0A0V0YFY4_TRIPS</name>
<gene>
    <name evidence="1" type="ORF">T4E_9964</name>
</gene>
<organism evidence="1 2">
    <name type="scientific">Trichinella pseudospiralis</name>
    <name type="common">Parasitic roundworm</name>
    <dbReference type="NCBI Taxonomy" id="6337"/>
    <lineage>
        <taxon>Eukaryota</taxon>
        <taxon>Metazoa</taxon>
        <taxon>Ecdysozoa</taxon>
        <taxon>Nematoda</taxon>
        <taxon>Enoplea</taxon>
        <taxon>Dorylaimia</taxon>
        <taxon>Trichinellida</taxon>
        <taxon>Trichinellidae</taxon>
        <taxon>Trichinella</taxon>
    </lineage>
</organism>
<sequence length="45" mass="4914">MSLEQALPVAKFYDFQQQQQQRGVAKVVDIDLLGSMGLSKGSTEA</sequence>
<accession>A0A0V0YFY4</accession>
<dbReference type="EMBL" id="JYDU01000018">
    <property type="protein sequence ID" value="KRX98935.1"/>
    <property type="molecule type" value="Genomic_DNA"/>
</dbReference>